<dbReference type="EMBL" id="VDMD01000008">
    <property type="protein sequence ID" value="TRM63750.1"/>
    <property type="molecule type" value="Genomic_DNA"/>
</dbReference>
<accession>A0A550CG17</accession>
<evidence type="ECO:0000259" key="1">
    <source>
        <dbReference type="PROSITE" id="PS50097"/>
    </source>
</evidence>
<organism evidence="2 3">
    <name type="scientific">Schizophyllum amplum</name>
    <dbReference type="NCBI Taxonomy" id="97359"/>
    <lineage>
        <taxon>Eukaryota</taxon>
        <taxon>Fungi</taxon>
        <taxon>Dikarya</taxon>
        <taxon>Basidiomycota</taxon>
        <taxon>Agaricomycotina</taxon>
        <taxon>Agaricomycetes</taxon>
        <taxon>Agaricomycetidae</taxon>
        <taxon>Agaricales</taxon>
        <taxon>Schizophyllaceae</taxon>
        <taxon>Schizophyllum</taxon>
    </lineage>
</organism>
<reference evidence="2 3" key="1">
    <citation type="journal article" date="2019" name="New Phytol.">
        <title>Comparative genomics reveals unique wood-decay strategies and fruiting body development in the Schizophyllaceae.</title>
        <authorList>
            <person name="Almasi E."/>
            <person name="Sahu N."/>
            <person name="Krizsan K."/>
            <person name="Balint B."/>
            <person name="Kovacs G.M."/>
            <person name="Kiss B."/>
            <person name="Cseklye J."/>
            <person name="Drula E."/>
            <person name="Henrissat B."/>
            <person name="Nagy I."/>
            <person name="Chovatia M."/>
            <person name="Adam C."/>
            <person name="LaButti K."/>
            <person name="Lipzen A."/>
            <person name="Riley R."/>
            <person name="Grigoriev I.V."/>
            <person name="Nagy L.G."/>
        </authorList>
    </citation>
    <scope>NUCLEOTIDE SEQUENCE [LARGE SCALE GENOMIC DNA]</scope>
    <source>
        <strain evidence="2 3">NL-1724</strain>
    </source>
</reference>
<dbReference type="PROSITE" id="PS50097">
    <property type="entry name" value="BTB"/>
    <property type="match status" value="1"/>
</dbReference>
<protein>
    <recommendedName>
        <fullName evidence="1">BTB domain-containing protein</fullName>
    </recommendedName>
</protein>
<dbReference type="STRING" id="97359.A0A550CG17"/>
<comment type="caution">
    <text evidence="2">The sequence shown here is derived from an EMBL/GenBank/DDBJ whole genome shotgun (WGS) entry which is preliminary data.</text>
</comment>
<gene>
    <name evidence="2" type="ORF">BD626DRAFT_360137</name>
</gene>
<dbReference type="OrthoDB" id="3204157at2759"/>
<feature type="non-terminal residue" evidence="2">
    <location>
        <position position="102"/>
    </location>
</feature>
<dbReference type="InterPro" id="IPR000210">
    <property type="entry name" value="BTB/POZ_dom"/>
</dbReference>
<sequence length="102" mass="11808">TRDPELWFGDGNLVIQVTPRLFRLHRGVLAPSSKFFRDMMAFPRAAEEDTYDYVLLVVLRDDDARDAARFFKALYIPRYFSGPPPAKTTFDAIEGVLRLCHR</sequence>
<dbReference type="Proteomes" id="UP000320762">
    <property type="component" value="Unassembled WGS sequence"/>
</dbReference>
<evidence type="ECO:0000313" key="2">
    <source>
        <dbReference type="EMBL" id="TRM63750.1"/>
    </source>
</evidence>
<proteinExistence type="predicted"/>
<dbReference type="InterPro" id="IPR011333">
    <property type="entry name" value="SKP1/BTB/POZ_sf"/>
</dbReference>
<keyword evidence="3" id="KW-1185">Reference proteome</keyword>
<feature type="domain" description="BTB" evidence="1">
    <location>
        <begin position="11"/>
        <end position="75"/>
    </location>
</feature>
<dbReference type="Gene3D" id="3.30.710.10">
    <property type="entry name" value="Potassium Channel Kv1.1, Chain A"/>
    <property type="match status" value="1"/>
</dbReference>
<feature type="non-terminal residue" evidence="2">
    <location>
        <position position="1"/>
    </location>
</feature>
<evidence type="ECO:0000313" key="3">
    <source>
        <dbReference type="Proteomes" id="UP000320762"/>
    </source>
</evidence>
<dbReference type="SUPFAM" id="SSF54695">
    <property type="entry name" value="POZ domain"/>
    <property type="match status" value="1"/>
</dbReference>
<dbReference type="AlphaFoldDB" id="A0A550CG17"/>
<name>A0A550CG17_9AGAR</name>